<dbReference type="InterPro" id="IPR048536">
    <property type="entry name" value="Rrn6_K-rich"/>
</dbReference>
<accession>A0A436ZQM1</accession>
<dbReference type="GO" id="GO:0070860">
    <property type="term" value="C:RNA polymerase I core factor complex"/>
    <property type="evidence" value="ECO:0007669"/>
    <property type="project" value="TreeGrafter"/>
</dbReference>
<feature type="domain" description="RRN6 beta-propeller" evidence="2">
    <location>
        <begin position="121"/>
        <end position="420"/>
    </location>
</feature>
<feature type="region of interest" description="Disordered" evidence="1">
    <location>
        <begin position="502"/>
        <end position="534"/>
    </location>
</feature>
<dbReference type="VEuPathDB" id="FungiDB:DFL_009071"/>
<dbReference type="RefSeq" id="XP_067486741.1">
    <property type="nucleotide sequence ID" value="XM_067638899.1"/>
</dbReference>
<dbReference type="Pfam" id="PF10214">
    <property type="entry name" value="Rrn6_beta-prop"/>
    <property type="match status" value="1"/>
</dbReference>
<dbReference type="Pfam" id="PF20639">
    <property type="entry name" value="Rrn6_K-rich"/>
    <property type="match status" value="1"/>
</dbReference>
<dbReference type="AlphaFoldDB" id="A0A436ZQM1"/>
<dbReference type="InterPro" id="IPR019350">
    <property type="entry name" value="RNA_pol_I-sp_TIF_RRN6-like"/>
</dbReference>
<comment type="caution">
    <text evidence="5">The sequence shown here is derived from an EMBL/GenBank/DDBJ whole genome shotgun (WGS) entry which is preliminary data.</text>
</comment>
<organism evidence="5 6">
    <name type="scientific">Arthrobotrys flagrans</name>
    <name type="common">Nematode-trapping fungus</name>
    <name type="synonym">Trichothecium flagrans</name>
    <dbReference type="NCBI Taxonomy" id="97331"/>
    <lineage>
        <taxon>Eukaryota</taxon>
        <taxon>Fungi</taxon>
        <taxon>Dikarya</taxon>
        <taxon>Ascomycota</taxon>
        <taxon>Pezizomycotina</taxon>
        <taxon>Orbiliomycetes</taxon>
        <taxon>Orbiliales</taxon>
        <taxon>Orbiliaceae</taxon>
        <taxon>Arthrobotrys</taxon>
    </lineage>
</organism>
<evidence type="ECO:0000256" key="1">
    <source>
        <dbReference type="SAM" id="MobiDB-lite"/>
    </source>
</evidence>
<protein>
    <recommendedName>
        <fullName evidence="7">RNA polymerase I-specific transcription initiation factor RRN6-like protein</fullName>
    </recommendedName>
</protein>
<gene>
    <name evidence="5" type="ORF">DFL_009071</name>
</gene>
<feature type="region of interest" description="Disordered" evidence="1">
    <location>
        <begin position="725"/>
        <end position="748"/>
    </location>
</feature>
<feature type="compositionally biased region" description="Low complexity" evidence="1">
    <location>
        <begin position="771"/>
        <end position="785"/>
    </location>
</feature>
<evidence type="ECO:0000313" key="5">
    <source>
        <dbReference type="EMBL" id="RVD81197.1"/>
    </source>
</evidence>
<feature type="compositionally biased region" description="Basic and acidic residues" evidence="1">
    <location>
        <begin position="515"/>
        <end position="526"/>
    </location>
</feature>
<dbReference type="STRING" id="97331.A0A436ZQM1"/>
<dbReference type="PANTHER" id="PTHR28221:SF2">
    <property type="entry name" value="RNA POLYMERASE I-SPECIFIC TRANSCRIPTION INITIATION FACTOR RRN6"/>
    <property type="match status" value="1"/>
</dbReference>
<evidence type="ECO:0008006" key="7">
    <source>
        <dbReference type="Google" id="ProtNLM"/>
    </source>
</evidence>
<feature type="compositionally biased region" description="Basic residues" evidence="1">
    <location>
        <begin position="926"/>
        <end position="935"/>
    </location>
</feature>
<dbReference type="Proteomes" id="UP000283090">
    <property type="component" value="Unassembled WGS sequence"/>
</dbReference>
<dbReference type="GO" id="GO:0042790">
    <property type="term" value="P:nucleolar large rRNA transcription by RNA polymerase I"/>
    <property type="evidence" value="ECO:0007669"/>
    <property type="project" value="TreeGrafter"/>
</dbReference>
<dbReference type="InterPro" id="IPR048537">
    <property type="entry name" value="RRN6_HB"/>
</dbReference>
<feature type="compositionally biased region" description="Polar residues" evidence="1">
    <location>
        <begin position="886"/>
        <end position="917"/>
    </location>
</feature>
<keyword evidence="6" id="KW-1185">Reference proteome</keyword>
<dbReference type="PANTHER" id="PTHR28221">
    <property type="entry name" value="RNA POLYMERASE I-SPECIFIC TRANSCRIPTION INITIATION FACTOR RRN6"/>
    <property type="match status" value="1"/>
</dbReference>
<evidence type="ECO:0000259" key="2">
    <source>
        <dbReference type="Pfam" id="PF10214"/>
    </source>
</evidence>
<evidence type="ECO:0000259" key="4">
    <source>
        <dbReference type="Pfam" id="PF20640"/>
    </source>
</evidence>
<name>A0A436ZQM1_ARTFL</name>
<dbReference type="OrthoDB" id="4090074at2759"/>
<feature type="domain" description="RRN6 helical bundle" evidence="4">
    <location>
        <begin position="604"/>
        <end position="721"/>
    </location>
</feature>
<sequence length="935" mass="104065">MSTIDYGTLGHVEYQTQKGEWSFVRRSKSPRDVIALGSPALLVPPSIDGGAPGVAKGGRQKLALQFTGSHTEFVPAVNQIIDMYEESRDVLHLSQWAVSKTSPLVVIASSTEAQPLVGSSHTSRRVLVYATGISGNKIAVAAVQQQRFAKDDLLIRRPSIKPQLETVFECDGPIEQIQPIYEVETRKIKPYVVLRTLKLIYVIQITSESASRAGDPLFGAVCLGTIEAETIGCSDFLHIAVNPWKGEQIAFIDTLGKWGVWDFSLRKTHRSKYVPATPKPVASGELYVPDDITLAWANITWGSVETELLVATRKELFKIDTTTGSVTDIYQDIVKGSSSDVEIINVVRPEMKPGSFIVLTNYTLQILELASETKPTLSWKHCRHPQDRSLSCSAWNVDDAECVFIYSRYNPNISVLWGLDSGEPLDFSFLVAKWSDCPILGLILLEGSTEENTKDGTNKRSDVFTLATIGSNHDVWRQDYTLNPNVDARIFHNNRRGSRLALSNQIIDSSDESDDQSRQRGNRDDSTDLGSTFERLSLGTSRRRREVSNVSIINLGKVYEMAFDDEQPMYKTGGQEDRRDFLQEYLKGLQEYLNPDDEVDSINPGLMNFLHPKKELEGLFDDLNMLARGVNNLVHANGPSTSILNLGYTQDLNDVFRTLKEALQESGHLGDQDGILSAEALYDSLSRVWLEALPVDTPPKLRLRRERLARMVAIDIGLSSLGAYPRPVAPEQSREPMLSDGGMQSSSQLVGNSLSSYPHMTDEDGSIMEPGRISGLNSRGSSRSRISSPQLRMFLENFTPVVHAPVADADIDGLLADWDVDQPPENYQWRPVFRIQQQIVADSQNHQSRSRSRSRKGSRRQSQRASSTANSDRMQGIQGGEDFPMTQPTTRTETATLIPISSSQVTSTQRFPASQVQRGKHGDSRKTKKRRTEGF</sequence>
<evidence type="ECO:0000259" key="3">
    <source>
        <dbReference type="Pfam" id="PF20639"/>
    </source>
</evidence>
<feature type="domain" description="RRN6 K-rich C-terminal" evidence="3">
    <location>
        <begin position="814"/>
        <end position="935"/>
    </location>
</feature>
<dbReference type="GO" id="GO:0001179">
    <property type="term" value="F:RNA polymerase I general transcription initiation factor binding"/>
    <property type="evidence" value="ECO:0007669"/>
    <property type="project" value="TreeGrafter"/>
</dbReference>
<feature type="region of interest" description="Disordered" evidence="1">
    <location>
        <begin position="840"/>
        <end position="935"/>
    </location>
</feature>
<feature type="compositionally biased region" description="Basic residues" evidence="1">
    <location>
        <begin position="848"/>
        <end position="862"/>
    </location>
</feature>
<dbReference type="GeneID" id="93591382"/>
<dbReference type="GO" id="GO:0001163">
    <property type="term" value="F:RNA polymerase I transcription regulatory region sequence-specific DNA binding"/>
    <property type="evidence" value="ECO:0007669"/>
    <property type="project" value="TreeGrafter"/>
</dbReference>
<dbReference type="Pfam" id="PF20640">
    <property type="entry name" value="Rrn6_HB"/>
    <property type="match status" value="1"/>
</dbReference>
<proteinExistence type="predicted"/>
<feature type="region of interest" description="Disordered" evidence="1">
    <location>
        <begin position="763"/>
        <end position="785"/>
    </location>
</feature>
<dbReference type="EMBL" id="SAEB01000012">
    <property type="protein sequence ID" value="RVD81197.1"/>
    <property type="molecule type" value="Genomic_DNA"/>
</dbReference>
<dbReference type="InterPro" id="IPR048535">
    <property type="entry name" value="RRN6_beta-prop"/>
</dbReference>
<reference evidence="5 6" key="1">
    <citation type="submission" date="2019-01" db="EMBL/GenBank/DDBJ databases">
        <title>Intercellular communication is required for trap formation in the nematode-trapping fungus Duddingtonia flagrans.</title>
        <authorList>
            <person name="Youssar L."/>
            <person name="Wernet V."/>
            <person name="Hensel N."/>
            <person name="Hildebrandt H.-G."/>
            <person name="Fischer R."/>
        </authorList>
    </citation>
    <scope>NUCLEOTIDE SEQUENCE [LARGE SCALE GENOMIC DNA]</scope>
    <source>
        <strain evidence="5 6">CBS H-5679</strain>
    </source>
</reference>
<evidence type="ECO:0000313" key="6">
    <source>
        <dbReference type="Proteomes" id="UP000283090"/>
    </source>
</evidence>